<name>A0ACB8R792_9AGAM</name>
<proteinExistence type="predicted"/>
<evidence type="ECO:0000313" key="1">
    <source>
        <dbReference type="EMBL" id="KAI0039451.1"/>
    </source>
</evidence>
<protein>
    <submittedName>
        <fullName evidence="1">Uncharacterized protein</fullName>
    </submittedName>
</protein>
<comment type="caution">
    <text evidence="1">The sequence shown here is derived from an EMBL/GenBank/DDBJ whole genome shotgun (WGS) entry which is preliminary data.</text>
</comment>
<gene>
    <name evidence="1" type="ORF">FA95DRAFT_1577588</name>
</gene>
<dbReference type="Proteomes" id="UP000814033">
    <property type="component" value="Unassembled WGS sequence"/>
</dbReference>
<evidence type="ECO:0000313" key="2">
    <source>
        <dbReference type="Proteomes" id="UP000814033"/>
    </source>
</evidence>
<sequence>MLFSFAAASLFLLPSVHAFWRMPCTKPVLDGRYDPIVSPGVASSHAHTIMGGKNIGVSSTFSTMRASSCTTCKVKDDLSAYWTQQLYYQFPNKTYASVDHGGMLVYYLQRNGAGETVQAFPDGLRMVAGNPYLRNYTATPEANAITFNCLDYSQPAQAETHGFGNTKCPDGLRIQVFFPGCWNGKDLDSADHKSHMAYPSNVDSGSCPSTHPVHLVSIFYELYYSVDPFNKLNDGGRFVLANGDPTGYGSHGDFLNGWDSSVLSRAVQTCTNDSGVLEDCPVFENEGRITPDAQNNACTAPDPNAERIDGAMPFLPGCVAVTDGPAPAQAGQYAAGCKINGVAPGGAAVAQAPSSAAAPASSTVRVVASSSAVRVASVDPVTSAAPAASSAHVDQPSSAAPASPTHPAQASSAAPPASSAHPAPPPSSAVHATTTGHPASAPASSHVSAPQGGHHYGHHGEGNGEDDEYCGARPKHHKRRSHARRAAARVHSDDFA</sequence>
<dbReference type="EMBL" id="MU276303">
    <property type="protein sequence ID" value="KAI0039451.1"/>
    <property type="molecule type" value="Genomic_DNA"/>
</dbReference>
<reference evidence="1" key="2">
    <citation type="journal article" date="2022" name="New Phytol.">
        <title>Evolutionary transition to the ectomycorrhizal habit in the genomes of a hyperdiverse lineage of mushroom-forming fungi.</title>
        <authorList>
            <person name="Looney B."/>
            <person name="Miyauchi S."/>
            <person name="Morin E."/>
            <person name="Drula E."/>
            <person name="Courty P.E."/>
            <person name="Kohler A."/>
            <person name="Kuo A."/>
            <person name="LaButti K."/>
            <person name="Pangilinan J."/>
            <person name="Lipzen A."/>
            <person name="Riley R."/>
            <person name="Andreopoulos W."/>
            <person name="He G."/>
            <person name="Johnson J."/>
            <person name="Nolan M."/>
            <person name="Tritt A."/>
            <person name="Barry K.W."/>
            <person name="Grigoriev I.V."/>
            <person name="Nagy L.G."/>
            <person name="Hibbett D."/>
            <person name="Henrissat B."/>
            <person name="Matheny P.B."/>
            <person name="Labbe J."/>
            <person name="Martin F.M."/>
        </authorList>
    </citation>
    <scope>NUCLEOTIDE SEQUENCE</scope>
    <source>
        <strain evidence="1">FP105234-sp</strain>
    </source>
</reference>
<reference evidence="1" key="1">
    <citation type="submission" date="2021-02" db="EMBL/GenBank/DDBJ databases">
        <authorList>
            <consortium name="DOE Joint Genome Institute"/>
            <person name="Ahrendt S."/>
            <person name="Looney B.P."/>
            <person name="Miyauchi S."/>
            <person name="Morin E."/>
            <person name="Drula E."/>
            <person name="Courty P.E."/>
            <person name="Chicoki N."/>
            <person name="Fauchery L."/>
            <person name="Kohler A."/>
            <person name="Kuo A."/>
            <person name="Labutti K."/>
            <person name="Pangilinan J."/>
            <person name="Lipzen A."/>
            <person name="Riley R."/>
            <person name="Andreopoulos W."/>
            <person name="He G."/>
            <person name="Johnson J."/>
            <person name="Barry K.W."/>
            <person name="Grigoriev I.V."/>
            <person name="Nagy L."/>
            <person name="Hibbett D."/>
            <person name="Henrissat B."/>
            <person name="Matheny P.B."/>
            <person name="Labbe J."/>
            <person name="Martin F."/>
        </authorList>
    </citation>
    <scope>NUCLEOTIDE SEQUENCE</scope>
    <source>
        <strain evidence="1">FP105234-sp</strain>
    </source>
</reference>
<accession>A0ACB8R792</accession>
<organism evidence="1 2">
    <name type="scientific">Auriscalpium vulgare</name>
    <dbReference type="NCBI Taxonomy" id="40419"/>
    <lineage>
        <taxon>Eukaryota</taxon>
        <taxon>Fungi</taxon>
        <taxon>Dikarya</taxon>
        <taxon>Basidiomycota</taxon>
        <taxon>Agaricomycotina</taxon>
        <taxon>Agaricomycetes</taxon>
        <taxon>Russulales</taxon>
        <taxon>Auriscalpiaceae</taxon>
        <taxon>Auriscalpium</taxon>
    </lineage>
</organism>
<keyword evidence="2" id="KW-1185">Reference proteome</keyword>